<dbReference type="KEGG" id="btn:BTF1_09845"/>
<protein>
    <submittedName>
        <fullName evidence="1">Uncharacterized protein</fullName>
    </submittedName>
</protein>
<dbReference type="EMBL" id="CP003763">
    <property type="protein sequence ID" value="AFQ26174.1"/>
    <property type="molecule type" value="Genomic_DNA"/>
</dbReference>
<proteinExistence type="predicted"/>
<gene>
    <name evidence="1" type="ORF">BTF1_09845</name>
</gene>
<dbReference type="AlphaFoldDB" id="A0A9W3JP38"/>
<reference evidence="1 2" key="1">
    <citation type="journal article" date="2013" name="Genome Announc.">
        <title>Complete Genome Sequence of Bacillus thuringiensis Serovar Israelensis Strain HD-789.</title>
        <authorList>
            <person name="Doggett N.A."/>
            <person name="Stubben C.J."/>
            <person name="Chertkov O."/>
            <person name="Bruce D.C."/>
            <person name="Detter J.C."/>
            <person name="Johnson S.L."/>
            <person name="Han C.S."/>
        </authorList>
    </citation>
    <scope>NUCLEOTIDE SEQUENCE [LARGE SCALE GENOMIC DNA]</scope>
    <source>
        <strain evidence="1 2">HD-789</strain>
    </source>
</reference>
<dbReference type="RefSeq" id="WP_000812116.1">
    <property type="nucleotide sequence ID" value="NC_018508.1"/>
</dbReference>
<dbReference type="Proteomes" id="UP000005257">
    <property type="component" value="Chromosome"/>
</dbReference>
<accession>A0A9W3JP38</accession>
<name>A0A9W3JP38_BACTU</name>
<sequence length="50" mass="5632">MKQMEEKRIAIFVVDGNVKVASKLRDVVLDIVGFDNLGEYVEPAFTGILY</sequence>
<organism evidence="1 2">
    <name type="scientific">Bacillus thuringiensis HD-789</name>
    <dbReference type="NCBI Taxonomy" id="1217737"/>
    <lineage>
        <taxon>Bacteria</taxon>
        <taxon>Bacillati</taxon>
        <taxon>Bacillota</taxon>
        <taxon>Bacilli</taxon>
        <taxon>Bacillales</taxon>
        <taxon>Bacillaceae</taxon>
        <taxon>Bacillus</taxon>
        <taxon>Bacillus cereus group</taxon>
    </lineage>
</organism>
<evidence type="ECO:0000313" key="1">
    <source>
        <dbReference type="EMBL" id="AFQ26174.1"/>
    </source>
</evidence>
<evidence type="ECO:0000313" key="2">
    <source>
        <dbReference type="Proteomes" id="UP000005257"/>
    </source>
</evidence>